<reference evidence="1 2" key="1">
    <citation type="submission" date="2023-10" db="EMBL/GenBank/DDBJ databases">
        <title>Rubellicoccus peritrichatus gen. nov., sp. nov., isolated from an algae of coral reef tank.</title>
        <authorList>
            <person name="Luo J."/>
        </authorList>
    </citation>
    <scope>NUCLEOTIDE SEQUENCE [LARGE SCALE GENOMIC DNA]</scope>
    <source>
        <strain evidence="1 2">CR14</strain>
    </source>
</reference>
<evidence type="ECO:0000313" key="1">
    <source>
        <dbReference type="EMBL" id="WOO41740.1"/>
    </source>
</evidence>
<proteinExistence type="predicted"/>
<name>A0AAQ3LD92_9BACT</name>
<evidence type="ECO:0008006" key="3">
    <source>
        <dbReference type="Google" id="ProtNLM"/>
    </source>
</evidence>
<dbReference type="SUPFAM" id="SSF159894">
    <property type="entry name" value="YgaC/TfoX-N like"/>
    <property type="match status" value="1"/>
</dbReference>
<dbReference type="AlphaFoldDB" id="A0AAQ3LD92"/>
<keyword evidence="2" id="KW-1185">Reference proteome</keyword>
<organism evidence="1 2">
    <name type="scientific">Rubellicoccus peritrichatus</name>
    <dbReference type="NCBI Taxonomy" id="3080537"/>
    <lineage>
        <taxon>Bacteria</taxon>
        <taxon>Pseudomonadati</taxon>
        <taxon>Verrucomicrobiota</taxon>
        <taxon>Opitutia</taxon>
        <taxon>Puniceicoccales</taxon>
        <taxon>Cerasicoccaceae</taxon>
        <taxon>Rubellicoccus</taxon>
    </lineage>
</organism>
<dbReference type="KEGG" id="puo:RZN69_01470"/>
<dbReference type="Proteomes" id="UP001304300">
    <property type="component" value="Chromosome"/>
</dbReference>
<protein>
    <recommendedName>
        <fullName evidence="3">TfoX N-terminal domain-containing protein</fullName>
    </recommendedName>
</protein>
<dbReference type="RefSeq" id="WP_317834224.1">
    <property type="nucleotide sequence ID" value="NZ_CP136920.1"/>
</dbReference>
<evidence type="ECO:0000313" key="2">
    <source>
        <dbReference type="Proteomes" id="UP001304300"/>
    </source>
</evidence>
<accession>A0AAQ3LD92</accession>
<dbReference type="EMBL" id="CP136920">
    <property type="protein sequence ID" value="WOO41740.1"/>
    <property type="molecule type" value="Genomic_DNA"/>
</dbReference>
<gene>
    <name evidence="1" type="ORF">RZN69_01470</name>
</gene>
<sequence length="129" mass="14946">MTASGKSKSIHRHQHFVEPLMERPGYTQKPMFGAIGCYLDGKMIMVLADREDPWRGLLIATERDQHKAIQADFPKLQPHPDVVKWLYLPETEDHFETIGNKIIQLIGEGDPRFGIIPKPKKKMHKNRDY</sequence>